<dbReference type="EC" id="2.3.2.6" evidence="10 15"/>
<evidence type="ECO:0000256" key="9">
    <source>
        <dbReference type="ARBA" id="ARBA00061535"/>
    </source>
</evidence>
<dbReference type="InterPro" id="IPR042203">
    <property type="entry name" value="Leu/Phe-tRNA_Trfase_C"/>
</dbReference>
<keyword evidence="2 15" id="KW-0963">Cytoplasm</keyword>
<protein>
    <recommendedName>
        <fullName evidence="11 15">Leucyl/phenylalanyl-tRNA--protein transferase</fullName>
        <ecNumber evidence="10 15">2.3.2.6</ecNumber>
    </recommendedName>
    <alternativeName>
        <fullName evidence="12 15">L/F-transferase</fullName>
    </alternativeName>
    <alternativeName>
        <fullName evidence="13 15">Leucyltransferase</fullName>
    </alternativeName>
    <alternativeName>
        <fullName evidence="14 15">Phenyalanyltransferase</fullName>
    </alternativeName>
</protein>
<evidence type="ECO:0000256" key="6">
    <source>
        <dbReference type="ARBA" id="ARBA00050652"/>
    </source>
</evidence>
<evidence type="ECO:0000256" key="3">
    <source>
        <dbReference type="ARBA" id="ARBA00022679"/>
    </source>
</evidence>
<evidence type="ECO:0000313" key="16">
    <source>
        <dbReference type="EMBL" id="NDY42560.1"/>
    </source>
</evidence>
<dbReference type="PANTHER" id="PTHR30098:SF2">
    <property type="entry name" value="LEUCYL_PHENYLALANYL-TRNA--PROTEIN TRANSFERASE"/>
    <property type="match status" value="1"/>
</dbReference>
<dbReference type="SUPFAM" id="SSF55729">
    <property type="entry name" value="Acyl-CoA N-acyltransferases (Nat)"/>
    <property type="match status" value="1"/>
</dbReference>
<sequence length="250" mass="28155">MTVYLLDELNVFPSPDWARDDGLLAVGGDLSLPRLVAAYRQGIFPWYNPGEPILWWSPDPRLVLFPGKLHVSRRLKRILRRREFDVTFDHTFGQVIGMCAEVRRSRGEGTWLTEEMISAYTALHRRGIAHSVEVWREGRLAGGLYGVALGRIFFGESMFSLVSNASKVAFTALARQLEQWRFFLLDCQVATPHLRQFGTEEIPRALFCAYLREGVDAASLAPAGGWHRVKVETDRLVKAGGRPDPGRCAA</sequence>
<reference evidence="16 17" key="1">
    <citation type="submission" date="2020-02" db="EMBL/GenBank/DDBJ databases">
        <title>Comparative genomics of sulfur disproportionating microorganisms.</title>
        <authorList>
            <person name="Ward L.M."/>
            <person name="Bertran E."/>
            <person name="Johnston D.T."/>
        </authorList>
    </citation>
    <scope>NUCLEOTIDE SEQUENCE [LARGE SCALE GENOMIC DNA]</scope>
    <source>
        <strain evidence="16 17">DSM 100025</strain>
    </source>
</reference>
<dbReference type="NCBIfam" id="TIGR00667">
    <property type="entry name" value="aat"/>
    <property type="match status" value="1"/>
</dbReference>
<dbReference type="InterPro" id="IPR004616">
    <property type="entry name" value="Leu/Phe-tRNA_Trfase"/>
</dbReference>
<dbReference type="RefSeq" id="WP_163298698.1">
    <property type="nucleotide sequence ID" value="NZ_JAAGRR010000066.1"/>
</dbReference>
<gene>
    <name evidence="15" type="primary">aat</name>
    <name evidence="16" type="ORF">G3N55_06855</name>
</gene>
<comment type="subcellular location">
    <subcellularLocation>
        <location evidence="1 15">Cytoplasm</location>
    </subcellularLocation>
</comment>
<dbReference type="PANTHER" id="PTHR30098">
    <property type="entry name" value="LEUCYL/PHENYLALANYL-TRNA--PROTEIN TRANSFERASE"/>
    <property type="match status" value="1"/>
</dbReference>
<dbReference type="Gene3D" id="3.30.70.3550">
    <property type="entry name" value="Leucyl/phenylalanyl-tRNA-protein transferase, N-terminal domain"/>
    <property type="match status" value="1"/>
</dbReference>
<keyword evidence="4 15" id="KW-0012">Acyltransferase</keyword>
<dbReference type="GO" id="GO:0008914">
    <property type="term" value="F:leucyl-tRNA--protein transferase activity"/>
    <property type="evidence" value="ECO:0007669"/>
    <property type="project" value="UniProtKB-UniRule"/>
</dbReference>
<evidence type="ECO:0000256" key="4">
    <source>
        <dbReference type="ARBA" id="ARBA00023315"/>
    </source>
</evidence>
<evidence type="ECO:0000256" key="8">
    <source>
        <dbReference type="ARBA" id="ARBA00054043"/>
    </source>
</evidence>
<dbReference type="HAMAP" id="MF_00688">
    <property type="entry name" value="Leu_Phe_trans"/>
    <property type="match status" value="1"/>
</dbReference>
<evidence type="ECO:0000256" key="5">
    <source>
        <dbReference type="ARBA" id="ARBA00050607"/>
    </source>
</evidence>
<evidence type="ECO:0000256" key="10">
    <source>
        <dbReference type="ARBA" id="ARBA00066767"/>
    </source>
</evidence>
<keyword evidence="3 15" id="KW-0808">Transferase</keyword>
<accession>A0A6N9TQ38</accession>
<dbReference type="EMBL" id="JAAGRR010000066">
    <property type="protein sequence ID" value="NDY42560.1"/>
    <property type="molecule type" value="Genomic_DNA"/>
</dbReference>
<evidence type="ECO:0000313" key="17">
    <source>
        <dbReference type="Proteomes" id="UP000469346"/>
    </source>
</evidence>
<evidence type="ECO:0000256" key="14">
    <source>
        <dbReference type="ARBA" id="ARBA00083640"/>
    </source>
</evidence>
<evidence type="ECO:0000256" key="7">
    <source>
        <dbReference type="ARBA" id="ARBA00051538"/>
    </source>
</evidence>
<organism evidence="16 17">
    <name type="scientific">Dissulfurirhabdus thermomarina</name>
    <dbReference type="NCBI Taxonomy" id="1765737"/>
    <lineage>
        <taxon>Bacteria</taxon>
        <taxon>Deltaproteobacteria</taxon>
        <taxon>Dissulfurirhabdaceae</taxon>
        <taxon>Dissulfurirhabdus</taxon>
    </lineage>
</organism>
<evidence type="ECO:0000256" key="15">
    <source>
        <dbReference type="HAMAP-Rule" id="MF_00688"/>
    </source>
</evidence>
<evidence type="ECO:0000256" key="12">
    <source>
        <dbReference type="ARBA" id="ARBA00077136"/>
    </source>
</evidence>
<dbReference type="InterPro" id="IPR042221">
    <property type="entry name" value="Leu/Phe-tRNA_Trfase_N"/>
</dbReference>
<dbReference type="FunFam" id="3.30.70.3550:FF:000001">
    <property type="entry name" value="Leucyl/phenylalanyl-tRNA--protein transferase"/>
    <property type="match status" value="1"/>
</dbReference>
<evidence type="ECO:0000256" key="11">
    <source>
        <dbReference type="ARBA" id="ARBA00074372"/>
    </source>
</evidence>
<evidence type="ECO:0000256" key="13">
    <source>
        <dbReference type="ARBA" id="ARBA00077165"/>
    </source>
</evidence>
<comment type="similarity">
    <text evidence="9 15">Belongs to the L/F-transferase family.</text>
</comment>
<comment type="function">
    <text evidence="8 15">Functions in the N-end rule pathway of protein degradation where it conjugates Leu, Phe and, less efficiently, Met from aminoacyl-tRNAs to the N-termini of proteins containing an N-terminal arginine or lysine.</text>
</comment>
<dbReference type="GO" id="GO:0030163">
    <property type="term" value="P:protein catabolic process"/>
    <property type="evidence" value="ECO:0007669"/>
    <property type="project" value="UniProtKB-UniRule"/>
</dbReference>
<comment type="catalytic activity">
    <reaction evidence="6 15">
        <text>N-terminal L-arginyl-[protein] + L-leucyl-tRNA(Leu) = N-terminal L-leucyl-L-arginyl-[protein] + tRNA(Leu) + H(+)</text>
        <dbReference type="Rhea" id="RHEA:50416"/>
        <dbReference type="Rhea" id="RHEA-COMP:9613"/>
        <dbReference type="Rhea" id="RHEA-COMP:9622"/>
        <dbReference type="Rhea" id="RHEA-COMP:12672"/>
        <dbReference type="Rhea" id="RHEA-COMP:12673"/>
        <dbReference type="ChEBI" id="CHEBI:15378"/>
        <dbReference type="ChEBI" id="CHEBI:64719"/>
        <dbReference type="ChEBI" id="CHEBI:78442"/>
        <dbReference type="ChEBI" id="CHEBI:78494"/>
        <dbReference type="ChEBI" id="CHEBI:133044"/>
        <dbReference type="EC" id="2.3.2.6"/>
    </reaction>
</comment>
<evidence type="ECO:0000256" key="1">
    <source>
        <dbReference type="ARBA" id="ARBA00004496"/>
    </source>
</evidence>
<name>A0A6N9TQ38_DISTH</name>
<comment type="catalytic activity">
    <reaction evidence="7 15">
        <text>N-terminal L-lysyl-[protein] + L-leucyl-tRNA(Leu) = N-terminal L-leucyl-L-lysyl-[protein] + tRNA(Leu) + H(+)</text>
        <dbReference type="Rhea" id="RHEA:12340"/>
        <dbReference type="Rhea" id="RHEA-COMP:9613"/>
        <dbReference type="Rhea" id="RHEA-COMP:9622"/>
        <dbReference type="Rhea" id="RHEA-COMP:12670"/>
        <dbReference type="Rhea" id="RHEA-COMP:12671"/>
        <dbReference type="ChEBI" id="CHEBI:15378"/>
        <dbReference type="ChEBI" id="CHEBI:65249"/>
        <dbReference type="ChEBI" id="CHEBI:78442"/>
        <dbReference type="ChEBI" id="CHEBI:78494"/>
        <dbReference type="ChEBI" id="CHEBI:133043"/>
        <dbReference type="EC" id="2.3.2.6"/>
    </reaction>
</comment>
<keyword evidence="17" id="KW-1185">Reference proteome</keyword>
<dbReference type="Pfam" id="PF03588">
    <property type="entry name" value="Leu_Phe_trans"/>
    <property type="match status" value="1"/>
</dbReference>
<dbReference type="Gene3D" id="3.40.630.70">
    <property type="entry name" value="Leucyl/phenylalanyl-tRNA-protein transferase, C-terminal domain"/>
    <property type="match status" value="1"/>
</dbReference>
<dbReference type="Proteomes" id="UP000469346">
    <property type="component" value="Unassembled WGS sequence"/>
</dbReference>
<comment type="caution">
    <text evidence="16">The sequence shown here is derived from an EMBL/GenBank/DDBJ whole genome shotgun (WGS) entry which is preliminary data.</text>
</comment>
<proteinExistence type="inferred from homology"/>
<dbReference type="AlphaFoldDB" id="A0A6N9TQ38"/>
<evidence type="ECO:0000256" key="2">
    <source>
        <dbReference type="ARBA" id="ARBA00022490"/>
    </source>
</evidence>
<comment type="catalytic activity">
    <reaction evidence="5 15">
        <text>L-phenylalanyl-tRNA(Phe) + an N-terminal L-alpha-aminoacyl-[protein] = an N-terminal L-phenylalanyl-L-alpha-aminoacyl-[protein] + tRNA(Phe)</text>
        <dbReference type="Rhea" id="RHEA:43632"/>
        <dbReference type="Rhea" id="RHEA-COMP:9668"/>
        <dbReference type="Rhea" id="RHEA-COMP:9699"/>
        <dbReference type="Rhea" id="RHEA-COMP:10636"/>
        <dbReference type="Rhea" id="RHEA-COMP:10637"/>
        <dbReference type="ChEBI" id="CHEBI:78442"/>
        <dbReference type="ChEBI" id="CHEBI:78531"/>
        <dbReference type="ChEBI" id="CHEBI:78597"/>
        <dbReference type="ChEBI" id="CHEBI:83561"/>
        <dbReference type="EC" id="2.3.2.6"/>
    </reaction>
</comment>
<dbReference type="InterPro" id="IPR016181">
    <property type="entry name" value="Acyl_CoA_acyltransferase"/>
</dbReference>
<dbReference type="GO" id="GO:0005737">
    <property type="term" value="C:cytoplasm"/>
    <property type="evidence" value="ECO:0007669"/>
    <property type="project" value="UniProtKB-SubCell"/>
</dbReference>